<keyword evidence="1" id="KW-0472">Membrane</keyword>
<feature type="transmembrane region" description="Helical" evidence="1">
    <location>
        <begin position="9"/>
        <end position="27"/>
    </location>
</feature>
<evidence type="ECO:0000313" key="2">
    <source>
        <dbReference type="EMBL" id="MFD1661562.1"/>
    </source>
</evidence>
<dbReference type="EMBL" id="JBHUDX010000079">
    <property type="protein sequence ID" value="MFD1661562.1"/>
    <property type="molecule type" value="Genomic_DNA"/>
</dbReference>
<dbReference type="Proteomes" id="UP001597261">
    <property type="component" value="Unassembled WGS sequence"/>
</dbReference>
<protein>
    <submittedName>
        <fullName evidence="2">DUF2254 domain-containing protein</fullName>
    </submittedName>
</protein>
<reference evidence="3" key="1">
    <citation type="journal article" date="2019" name="Int. J. Syst. Evol. Microbiol.">
        <title>The Global Catalogue of Microorganisms (GCM) 10K type strain sequencing project: providing services to taxonomists for standard genome sequencing and annotation.</title>
        <authorList>
            <consortium name="The Broad Institute Genomics Platform"/>
            <consortium name="The Broad Institute Genome Sequencing Center for Infectious Disease"/>
            <person name="Wu L."/>
            <person name="Ma J."/>
        </authorList>
    </citation>
    <scope>NUCLEOTIDE SEQUENCE [LARGE SCALE GENOMIC DNA]</scope>
    <source>
        <strain evidence="3">CGMCC 1.12470</strain>
    </source>
</reference>
<accession>A0ABW4IWI4</accession>
<sequence length="435" mass="47317">MREAFRSQLWPLPTLGIVVAVAAGVALPELDKSIRHDMPQRISAFLFSGGAQAARSVLETIAGSLISVTALTFSLTVVALQLASSQFSPRLLRTFSADRYVQATLTLFLTTFTYALTVLRTVHGGQDEQTEFVPQLSVSMAFLLTLASVLSLVLFLSHLARELRVEMMLVAVHREAQRSIDRVLGHHETADAHAAPPSPPDGALPVLASRSGFLTGVDEKALLQAAVDADAVVLIDRPPGSFLIAGTPCGYAWRRGDTSLPARGREDFRRCVADAIMTGPERTDEQDIAFPLRQLTDVAVKALSPGINDPATAVHALSYTSALLCALASRRLGPRLLHEDEQTLRVILNRPYLSDLLQLAVSQPLRYGAAEPEILARVSMMMCELAWTAPPGPHSGLSTQLERLRATLAAQSFVPEDRHRINRLIRQAEQAIQPH</sequence>
<evidence type="ECO:0000256" key="1">
    <source>
        <dbReference type="SAM" id="Phobius"/>
    </source>
</evidence>
<comment type="caution">
    <text evidence="2">The sequence shown here is derived from an EMBL/GenBank/DDBJ whole genome shotgun (WGS) entry which is preliminary data.</text>
</comment>
<name>A0ABW4IWI4_9ACTN</name>
<gene>
    <name evidence="2" type="ORF">ACFSL4_26000</name>
</gene>
<dbReference type="InterPro" id="IPR018723">
    <property type="entry name" value="DUF2254_membrane"/>
</dbReference>
<feature type="transmembrane region" description="Helical" evidence="1">
    <location>
        <begin position="139"/>
        <end position="159"/>
    </location>
</feature>
<keyword evidence="1" id="KW-0812">Transmembrane</keyword>
<feature type="transmembrane region" description="Helical" evidence="1">
    <location>
        <begin position="100"/>
        <end position="119"/>
    </location>
</feature>
<dbReference type="Pfam" id="PF10011">
    <property type="entry name" value="DUF2254"/>
    <property type="match status" value="1"/>
</dbReference>
<organism evidence="2 3">
    <name type="scientific">Streptomyces caeni</name>
    <dbReference type="NCBI Taxonomy" id="2307231"/>
    <lineage>
        <taxon>Bacteria</taxon>
        <taxon>Bacillati</taxon>
        <taxon>Actinomycetota</taxon>
        <taxon>Actinomycetes</taxon>
        <taxon>Kitasatosporales</taxon>
        <taxon>Streptomycetaceae</taxon>
        <taxon>Streptomyces</taxon>
    </lineage>
</organism>
<keyword evidence="1" id="KW-1133">Transmembrane helix</keyword>
<proteinExistence type="predicted"/>
<feature type="transmembrane region" description="Helical" evidence="1">
    <location>
        <begin position="61"/>
        <end position="80"/>
    </location>
</feature>
<keyword evidence="3" id="KW-1185">Reference proteome</keyword>
<evidence type="ECO:0000313" key="3">
    <source>
        <dbReference type="Proteomes" id="UP001597261"/>
    </source>
</evidence>
<dbReference type="RefSeq" id="WP_381087646.1">
    <property type="nucleotide sequence ID" value="NZ_JBHUDX010000079.1"/>
</dbReference>